<dbReference type="EMBL" id="CP158262">
    <property type="protein sequence ID" value="XDJ68735.1"/>
    <property type="molecule type" value="Genomic_DNA"/>
</dbReference>
<accession>A0AB39EPR0</accession>
<gene>
    <name evidence="1" type="ORF">ABRY94_11730</name>
</gene>
<organism evidence="1">
    <name type="scientific">Castellaniella ginsengisoli</name>
    <dbReference type="NCBI Taxonomy" id="546114"/>
    <lineage>
        <taxon>Bacteria</taxon>
        <taxon>Pseudomonadati</taxon>
        <taxon>Pseudomonadota</taxon>
        <taxon>Betaproteobacteria</taxon>
        <taxon>Burkholderiales</taxon>
        <taxon>Alcaligenaceae</taxon>
        <taxon>Castellaniella</taxon>
    </lineage>
</organism>
<evidence type="ECO:0000313" key="1">
    <source>
        <dbReference type="EMBL" id="XDJ68735.1"/>
    </source>
</evidence>
<dbReference type="RefSeq" id="WP_368655395.1">
    <property type="nucleotide sequence ID" value="NZ_CP158262.1"/>
</dbReference>
<reference evidence="1" key="1">
    <citation type="submission" date="2024-05" db="EMBL/GenBank/DDBJ databases">
        <authorList>
            <person name="Luo Y.-C."/>
            <person name="Nicholds J."/>
            <person name="Mortimer T."/>
            <person name="Maboni G."/>
        </authorList>
    </citation>
    <scope>NUCLEOTIDE SEQUENCE</scope>
    <source>
        <strain evidence="1">144863</strain>
    </source>
</reference>
<protein>
    <submittedName>
        <fullName evidence="1">Uncharacterized protein</fullName>
    </submittedName>
</protein>
<sequence>MRFYVIGSCRVHGPLRGRPGYGKPVVGYTHTTKEAIQRVRHIRGEIVIAHSVAPYVFSRERTPVVTAAHRRALNDADVMLVEVCSAKEMQYMGFWLNLNYAQNRELHAPVQEAAELERDLRALMRMVPRLVVVTHVDLPGIEDRARFSDRVRSACEKLDIPVFSPADHVGPDDMLDANHYKPDVVRQIGDRLMEFLCKPET</sequence>
<name>A0AB39EPR0_9BURK</name>
<proteinExistence type="predicted"/>
<dbReference type="AlphaFoldDB" id="A0AB39EPR0"/>